<sequence>MEEFVFDSINDYYDYIGSYYNNPQAPFYGTYGGGYDLAIWNIFLQSKYEYDIIKRGLENVVTFPALEAIALSISEYGGSFKEDLAEFGIWNYFTGSRAKDDKYFKEAKFYPKVKPLMSINFKPTSETVTVNSNPSSNSYLLFVDVSRGLPDSLIAIITNSDYRSKARTEFNYSLYSFNAGGSSEINDLYYSKITSINNQIFSESVIFNNELATEGRTERLEIDYAYPQPFNYNKHSYLFIPAAADLSGISSLNVYTIGMNLVFSGEKNIFASDKIVVRWDGKSLTGEKLPTGVYIYVTKSGNTVKKGKLVIYND</sequence>
<reference evidence="1" key="1">
    <citation type="journal article" date="2015" name="Proc. Natl. Acad. Sci. U.S.A.">
        <title>Networks of energetic and metabolic interactions define dynamics in microbial communities.</title>
        <authorList>
            <person name="Embree M."/>
            <person name="Liu J.K."/>
            <person name="Al-Bassam M.M."/>
            <person name="Zengler K."/>
        </authorList>
    </citation>
    <scope>NUCLEOTIDE SEQUENCE</scope>
</reference>
<gene>
    <name evidence="1" type="ORF">ASZ90_003434</name>
</gene>
<protein>
    <submittedName>
        <fullName evidence="1">Uncharacterized protein</fullName>
    </submittedName>
</protein>
<comment type="caution">
    <text evidence="1">The sequence shown here is derived from an EMBL/GenBank/DDBJ whole genome shotgun (WGS) entry which is preliminary data.</text>
</comment>
<dbReference type="EMBL" id="LNQE01000417">
    <property type="protein sequence ID" value="KUG26712.1"/>
    <property type="molecule type" value="Genomic_DNA"/>
</dbReference>
<accession>A0A0W8G0L9</accession>
<dbReference type="AlphaFoldDB" id="A0A0W8G0L9"/>
<organism evidence="1">
    <name type="scientific">hydrocarbon metagenome</name>
    <dbReference type="NCBI Taxonomy" id="938273"/>
    <lineage>
        <taxon>unclassified sequences</taxon>
        <taxon>metagenomes</taxon>
        <taxon>ecological metagenomes</taxon>
    </lineage>
</organism>
<proteinExistence type="predicted"/>
<name>A0A0W8G0L9_9ZZZZ</name>
<evidence type="ECO:0000313" key="1">
    <source>
        <dbReference type="EMBL" id="KUG26712.1"/>
    </source>
</evidence>